<name>A0ABM7REL8_9BACT</name>
<sequence length="320" mass="33560">MKARIDPLCLALCLATAAVADVPSVLHHQGRITVSNVNFDGTGNFRFALFTDPDTNHASGNEVAIWKNDDPSPTDLKEPVTALSLVVAKGLYSVRLGESPQAGLPGSLIPPPGENLYLRVWFDNGVNGIQQLTPDQQISSVAFARHADITGLDISSLNNDAGYLAPDGSGDVSVAGDYRYTTARTFKMRIPAAAFTPTGISEPTRAPGGTLSEASGLNTVAALNLPEGATIQSIKVHCDSTAGTLQAKPWACTHTPAGTPTVVESLSMTVPSANATYDFPLSTPHTVQADTFYSLEVNVLSASGTLYGAEITYTLDTVTP</sequence>
<keyword evidence="3" id="KW-1185">Reference proteome</keyword>
<evidence type="ECO:0000256" key="1">
    <source>
        <dbReference type="SAM" id="SignalP"/>
    </source>
</evidence>
<dbReference type="RefSeq" id="WP_338687132.1">
    <property type="nucleotide sequence ID" value="NZ_AP024702.1"/>
</dbReference>
<protein>
    <submittedName>
        <fullName evidence="2">Uncharacterized protein</fullName>
    </submittedName>
</protein>
<evidence type="ECO:0000313" key="3">
    <source>
        <dbReference type="Proteomes" id="UP001374893"/>
    </source>
</evidence>
<accession>A0ABM7REL8</accession>
<reference evidence="2 3" key="1">
    <citation type="submission" date="2021-06" db="EMBL/GenBank/DDBJ databases">
        <title>Complete genome of Haloferula helveola possessing various polysaccharide degrading enzymes.</title>
        <authorList>
            <person name="Takami H."/>
            <person name="Huang C."/>
            <person name="Hamasaki K."/>
        </authorList>
    </citation>
    <scope>NUCLEOTIDE SEQUENCE [LARGE SCALE GENOMIC DNA]</scope>
    <source>
        <strain evidence="2 3">CN-1</strain>
    </source>
</reference>
<feature type="signal peptide" evidence="1">
    <location>
        <begin position="1"/>
        <end position="20"/>
    </location>
</feature>
<feature type="chain" id="PRO_5046727446" evidence="1">
    <location>
        <begin position="21"/>
        <end position="320"/>
    </location>
</feature>
<dbReference type="EMBL" id="AP024702">
    <property type="protein sequence ID" value="BCX50182.1"/>
    <property type="molecule type" value="Genomic_DNA"/>
</dbReference>
<gene>
    <name evidence="2" type="ORF">HAHE_40900</name>
</gene>
<proteinExistence type="predicted"/>
<organism evidence="2 3">
    <name type="scientific">Haloferula helveola</name>
    <dbReference type="NCBI Taxonomy" id="490095"/>
    <lineage>
        <taxon>Bacteria</taxon>
        <taxon>Pseudomonadati</taxon>
        <taxon>Verrucomicrobiota</taxon>
        <taxon>Verrucomicrobiia</taxon>
        <taxon>Verrucomicrobiales</taxon>
        <taxon>Verrucomicrobiaceae</taxon>
        <taxon>Haloferula</taxon>
    </lineage>
</organism>
<keyword evidence="1" id="KW-0732">Signal</keyword>
<dbReference type="Proteomes" id="UP001374893">
    <property type="component" value="Chromosome"/>
</dbReference>
<evidence type="ECO:0000313" key="2">
    <source>
        <dbReference type="EMBL" id="BCX50182.1"/>
    </source>
</evidence>